<gene>
    <name evidence="2" type="ORF">O4U47_20970</name>
</gene>
<sequence length="123" mass="12617">MSLLLMVLALLGALAVLGGGGMVLDRLLREVEGRRGPPQAADGEPAGPGSVGPGEGGYSVLEESTGDGTRASPGVPAPTLARVRELLALGRGVEAVRVMRDETGMDQDSARDAVEDVWRGRLG</sequence>
<reference evidence="2" key="1">
    <citation type="submission" date="2023-01" db="EMBL/GenBank/DDBJ databases">
        <title>Draft genome sequence of Nocardiopsis sp. LSu2-4 isolated from halophytes.</title>
        <authorList>
            <person name="Duangmal K."/>
            <person name="Chantavorakit T."/>
        </authorList>
    </citation>
    <scope>NUCLEOTIDE SEQUENCE</scope>
    <source>
        <strain evidence="2">LSu2-4</strain>
    </source>
</reference>
<organism evidence="2 3">
    <name type="scientific">Nocardiopsis suaedae</name>
    <dbReference type="NCBI Taxonomy" id="3018444"/>
    <lineage>
        <taxon>Bacteria</taxon>
        <taxon>Bacillati</taxon>
        <taxon>Actinomycetota</taxon>
        <taxon>Actinomycetes</taxon>
        <taxon>Streptosporangiales</taxon>
        <taxon>Nocardiopsidaceae</taxon>
        <taxon>Nocardiopsis</taxon>
    </lineage>
</organism>
<accession>A0ABT4TRK1</accession>
<name>A0ABT4TRK1_9ACTN</name>
<keyword evidence="3" id="KW-1185">Reference proteome</keyword>
<evidence type="ECO:0008006" key="4">
    <source>
        <dbReference type="Google" id="ProtNLM"/>
    </source>
</evidence>
<evidence type="ECO:0000313" key="2">
    <source>
        <dbReference type="EMBL" id="MDA2806990.1"/>
    </source>
</evidence>
<dbReference type="Proteomes" id="UP001165685">
    <property type="component" value="Unassembled WGS sequence"/>
</dbReference>
<dbReference type="EMBL" id="JAQFWP010000045">
    <property type="protein sequence ID" value="MDA2806990.1"/>
    <property type="molecule type" value="Genomic_DNA"/>
</dbReference>
<protein>
    <recommendedName>
        <fullName evidence="4">Ribosomal protein L7/L12 C-terminal domain-containing protein</fullName>
    </recommendedName>
</protein>
<feature type="region of interest" description="Disordered" evidence="1">
    <location>
        <begin position="34"/>
        <end position="77"/>
    </location>
</feature>
<evidence type="ECO:0000256" key="1">
    <source>
        <dbReference type="SAM" id="MobiDB-lite"/>
    </source>
</evidence>
<proteinExistence type="predicted"/>
<dbReference type="RefSeq" id="WP_270679623.1">
    <property type="nucleotide sequence ID" value="NZ_JAQFWP010000045.1"/>
</dbReference>
<comment type="caution">
    <text evidence="2">The sequence shown here is derived from an EMBL/GenBank/DDBJ whole genome shotgun (WGS) entry which is preliminary data.</text>
</comment>
<evidence type="ECO:0000313" key="3">
    <source>
        <dbReference type="Proteomes" id="UP001165685"/>
    </source>
</evidence>